<accession>A0A0F4YG78</accession>
<name>A0A0F4YG78_RASE3</name>
<dbReference type="EMBL" id="LASV01000684">
    <property type="protein sequence ID" value="KKA17242.1"/>
    <property type="molecule type" value="Genomic_DNA"/>
</dbReference>
<gene>
    <name evidence="2" type="ORF">T310_9020</name>
</gene>
<evidence type="ECO:0000313" key="3">
    <source>
        <dbReference type="Proteomes" id="UP000053958"/>
    </source>
</evidence>
<reference evidence="2 3" key="1">
    <citation type="submission" date="2015-04" db="EMBL/GenBank/DDBJ databases">
        <authorList>
            <person name="Heijne W.H."/>
            <person name="Fedorova N.D."/>
            <person name="Nierman W.C."/>
            <person name="Vollebregt A.W."/>
            <person name="Zhao Z."/>
            <person name="Wu L."/>
            <person name="Kumar M."/>
            <person name="Stam H."/>
            <person name="van den Berg M.A."/>
            <person name="Pel H.J."/>
        </authorList>
    </citation>
    <scope>NUCLEOTIDE SEQUENCE [LARGE SCALE GENOMIC DNA]</scope>
    <source>
        <strain evidence="2 3">CBS 393.64</strain>
    </source>
</reference>
<feature type="compositionally biased region" description="Basic residues" evidence="1">
    <location>
        <begin position="26"/>
        <end position="43"/>
    </location>
</feature>
<evidence type="ECO:0000256" key="1">
    <source>
        <dbReference type="SAM" id="MobiDB-lite"/>
    </source>
</evidence>
<keyword evidence="3" id="KW-1185">Reference proteome</keyword>
<feature type="region of interest" description="Disordered" evidence="1">
    <location>
        <begin position="1"/>
        <end position="76"/>
    </location>
</feature>
<sequence length="98" mass="10976">IHRLRSLQRRPNRHDAQSLHPPGRVQHQRQRRRPGHDRRHGHDPRRERDPRGSGVHPARKAGDAGRGGQCGDHARADGVYDGAEFVVGGGVKIVDINK</sequence>
<feature type="non-terminal residue" evidence="2">
    <location>
        <position position="1"/>
    </location>
</feature>
<organism evidence="2 3">
    <name type="scientific">Rasamsonia emersonii (strain ATCC 16479 / CBS 393.64 / IMI 116815)</name>
    <dbReference type="NCBI Taxonomy" id="1408163"/>
    <lineage>
        <taxon>Eukaryota</taxon>
        <taxon>Fungi</taxon>
        <taxon>Dikarya</taxon>
        <taxon>Ascomycota</taxon>
        <taxon>Pezizomycotina</taxon>
        <taxon>Eurotiomycetes</taxon>
        <taxon>Eurotiomycetidae</taxon>
        <taxon>Eurotiales</taxon>
        <taxon>Trichocomaceae</taxon>
        <taxon>Rasamsonia</taxon>
    </lineage>
</organism>
<dbReference type="AlphaFoldDB" id="A0A0F4YG78"/>
<comment type="caution">
    <text evidence="2">The sequence shown here is derived from an EMBL/GenBank/DDBJ whole genome shotgun (WGS) entry which is preliminary data.</text>
</comment>
<dbReference type="GeneID" id="25321077"/>
<proteinExistence type="predicted"/>
<dbReference type="Proteomes" id="UP000053958">
    <property type="component" value="Unassembled WGS sequence"/>
</dbReference>
<feature type="compositionally biased region" description="Basic residues" evidence="1">
    <location>
        <begin position="1"/>
        <end position="12"/>
    </location>
</feature>
<dbReference type="RefSeq" id="XP_013323854.1">
    <property type="nucleotide sequence ID" value="XM_013468400.1"/>
</dbReference>
<protein>
    <submittedName>
        <fullName evidence="2">Uncharacterized protein</fullName>
    </submittedName>
</protein>
<evidence type="ECO:0000313" key="2">
    <source>
        <dbReference type="EMBL" id="KKA17242.1"/>
    </source>
</evidence>